<name>A0A077ZA00_TRITR</name>
<feature type="region of interest" description="Disordered" evidence="2">
    <location>
        <begin position="631"/>
        <end position="660"/>
    </location>
</feature>
<reference evidence="4" key="1">
    <citation type="submission" date="2014-01" db="EMBL/GenBank/DDBJ databases">
        <authorList>
            <person name="Aslett M."/>
        </authorList>
    </citation>
    <scope>NUCLEOTIDE SEQUENCE</scope>
</reference>
<dbReference type="AlphaFoldDB" id="A0A077ZA00"/>
<dbReference type="GO" id="GO:0045727">
    <property type="term" value="P:positive regulation of translation"/>
    <property type="evidence" value="ECO:0007669"/>
    <property type="project" value="InterPro"/>
</dbReference>
<dbReference type="STRING" id="36087.A0A077ZA00"/>
<evidence type="ECO:0000256" key="1">
    <source>
        <dbReference type="PROSITE-ProRule" id="PRU00117"/>
    </source>
</evidence>
<dbReference type="SUPFAM" id="SSF54791">
    <property type="entry name" value="Eukaryotic type KH-domain (KH-domain type I)"/>
    <property type="match status" value="1"/>
</dbReference>
<feature type="compositionally biased region" description="Low complexity" evidence="2">
    <location>
        <begin position="68"/>
        <end position="77"/>
    </location>
</feature>
<dbReference type="InterPro" id="IPR040160">
    <property type="entry name" value="Mxt"/>
</dbReference>
<dbReference type="Proteomes" id="UP000030665">
    <property type="component" value="Unassembled WGS sequence"/>
</dbReference>
<keyword evidence="1" id="KW-0694">RNA-binding</keyword>
<feature type="compositionally biased region" description="Polar residues" evidence="2">
    <location>
        <begin position="643"/>
        <end position="660"/>
    </location>
</feature>
<dbReference type="PANTHER" id="PTHR20849">
    <property type="entry name" value="EUKARYOTIC TRANSLATION INITIATION FACTOR 4E-BINDING PROTEIN MEXTLI"/>
    <property type="match status" value="1"/>
</dbReference>
<dbReference type="PANTHER" id="PTHR20849:SF2">
    <property type="entry name" value="EUKARYOTIC TRANSLATION INITIATION FACTOR 4E-BINDING PROTEIN MEXTLI"/>
    <property type="match status" value="1"/>
</dbReference>
<dbReference type="GO" id="GO:0005737">
    <property type="term" value="C:cytoplasm"/>
    <property type="evidence" value="ECO:0007669"/>
    <property type="project" value="TreeGrafter"/>
</dbReference>
<protein>
    <submittedName>
        <fullName evidence="4">KH 1 domain containing protein</fullName>
    </submittedName>
</protein>
<sequence>MSGTAATNNANGVAVSAALVNSATINTNSGTSSFVANVATAGRGALRAGGTGPLPSSNPVLANPHMVNPNGPYTTNPTGGGGGGTIRSKPRPLELSISSQPLGVRCPDRGVPFGGAMQCPNEEMPIYEILNLMEQINRAVRANEFSAYLGTQILRLVVHLKKFGLAMETSYQKDLNHVFVSLRQACCRDAGQLGTVCRLEMMELIELRAMGWKPNLSHSRYYMKRSYGSIANQELNSADGYHSTDADQFPTAPESAPPFGTVAINPFAFNFAGGAPIASAADLSSLPTTAGMSGATPYFLIPASPLTHNQASIAFISPTTNVLAQPVNAKPLAQAMYQPAPLGTQSPPSAGSKQGSKATAKSTRSTKSSSKTICRAEIVIRNADSGKVMGVKGRRVAVIEEMSNTIQRCARCFRVNVASELALFLFEVTPNMKDRMITINGPTEEAIEMAKKLIEETIRRNVSPDRVKNGNGRGNTFSYVNFSASVESEDDVTKGKSNQDAESEVEIVTGDNGEMLKLISPNPQLLQTACKALDFYFKSQRNTNEAGCTAVDADGQNSKWKINRRKSLSSLNDSSNAMTMKAPLDLQKTVVIEDVKGFANRSSGAAGIAQQKLCARSTPNLMEKFDELFLEESESGSPETGSKNQQNDGKAKANNESGVSNGVDTCSEKLTYSRQTFIDLVLSAPSSVLASDFDGSLASWAPEIVRQTLV</sequence>
<dbReference type="InterPro" id="IPR004087">
    <property type="entry name" value="KH_dom"/>
</dbReference>
<evidence type="ECO:0000313" key="5">
    <source>
        <dbReference type="Proteomes" id="UP000030665"/>
    </source>
</evidence>
<dbReference type="PROSITE" id="PS50084">
    <property type="entry name" value="KH_TYPE_1"/>
    <property type="match status" value="1"/>
</dbReference>
<dbReference type="OrthoDB" id="6357832at2759"/>
<dbReference type="Gene3D" id="1.25.40.180">
    <property type="match status" value="1"/>
</dbReference>
<dbReference type="InterPro" id="IPR036612">
    <property type="entry name" value="KH_dom_type_1_sf"/>
</dbReference>
<gene>
    <name evidence="4" type="ORF">TTRE_0000381201</name>
</gene>
<reference evidence="4" key="2">
    <citation type="submission" date="2014-03" db="EMBL/GenBank/DDBJ databases">
        <title>The whipworm genome and dual-species transcriptomics of an intimate host-pathogen interaction.</title>
        <authorList>
            <person name="Foth B.J."/>
            <person name="Tsai I.J."/>
            <person name="Reid A.J."/>
            <person name="Bancroft A.J."/>
            <person name="Nichol S."/>
            <person name="Tracey A."/>
            <person name="Holroyd N."/>
            <person name="Cotton J.A."/>
            <person name="Stanley E.J."/>
            <person name="Zarowiecki M."/>
            <person name="Liu J.Z."/>
            <person name="Huckvale T."/>
            <person name="Cooper P.J."/>
            <person name="Grencis R.K."/>
            <person name="Berriman M."/>
        </authorList>
    </citation>
    <scope>NUCLEOTIDE SEQUENCE [LARGE SCALE GENOMIC DNA]</scope>
</reference>
<dbReference type="EMBL" id="HG805962">
    <property type="protein sequence ID" value="CDW55540.1"/>
    <property type="molecule type" value="Genomic_DNA"/>
</dbReference>
<keyword evidence="5" id="KW-1185">Reference proteome</keyword>
<dbReference type="GO" id="GO:0008190">
    <property type="term" value="F:eukaryotic initiation factor 4E binding"/>
    <property type="evidence" value="ECO:0007669"/>
    <property type="project" value="InterPro"/>
</dbReference>
<dbReference type="GO" id="GO:0034518">
    <property type="term" value="C:RNA cap binding complex"/>
    <property type="evidence" value="ECO:0007669"/>
    <property type="project" value="TreeGrafter"/>
</dbReference>
<proteinExistence type="predicted"/>
<evidence type="ECO:0000259" key="3">
    <source>
        <dbReference type="SMART" id="SM00322"/>
    </source>
</evidence>
<dbReference type="Gene3D" id="3.30.1370.10">
    <property type="entry name" value="K Homology domain, type 1"/>
    <property type="match status" value="1"/>
</dbReference>
<feature type="compositionally biased region" description="Low complexity" evidence="2">
    <location>
        <begin position="356"/>
        <end position="369"/>
    </location>
</feature>
<feature type="region of interest" description="Disordered" evidence="2">
    <location>
        <begin position="339"/>
        <end position="369"/>
    </location>
</feature>
<dbReference type="GO" id="GO:0003743">
    <property type="term" value="F:translation initiation factor activity"/>
    <property type="evidence" value="ECO:0007669"/>
    <property type="project" value="TreeGrafter"/>
</dbReference>
<dbReference type="GO" id="GO:1901190">
    <property type="term" value="P:regulation of formation of translation initiation ternary complex"/>
    <property type="evidence" value="ECO:0007669"/>
    <property type="project" value="TreeGrafter"/>
</dbReference>
<evidence type="ECO:0000256" key="2">
    <source>
        <dbReference type="SAM" id="MobiDB-lite"/>
    </source>
</evidence>
<evidence type="ECO:0000313" key="4">
    <source>
        <dbReference type="EMBL" id="CDW55540.1"/>
    </source>
</evidence>
<dbReference type="SMART" id="SM00322">
    <property type="entry name" value="KH"/>
    <property type="match status" value="1"/>
</dbReference>
<feature type="domain" description="K Homology" evidence="3">
    <location>
        <begin position="372"/>
        <end position="459"/>
    </location>
</feature>
<accession>A0A077ZA00</accession>
<organism evidence="4 5">
    <name type="scientific">Trichuris trichiura</name>
    <name type="common">Whipworm</name>
    <name type="synonym">Trichocephalus trichiurus</name>
    <dbReference type="NCBI Taxonomy" id="36087"/>
    <lineage>
        <taxon>Eukaryota</taxon>
        <taxon>Metazoa</taxon>
        <taxon>Ecdysozoa</taxon>
        <taxon>Nematoda</taxon>
        <taxon>Enoplea</taxon>
        <taxon>Dorylaimia</taxon>
        <taxon>Trichinellida</taxon>
        <taxon>Trichuridae</taxon>
        <taxon>Trichuris</taxon>
    </lineage>
</organism>
<feature type="compositionally biased region" description="Polar residues" evidence="2">
    <location>
        <begin position="343"/>
        <end position="355"/>
    </location>
</feature>
<dbReference type="GO" id="GO:0003723">
    <property type="term" value="F:RNA binding"/>
    <property type="evidence" value="ECO:0007669"/>
    <property type="project" value="UniProtKB-UniRule"/>
</dbReference>
<feature type="region of interest" description="Disordered" evidence="2">
    <location>
        <begin position="67"/>
        <end position="91"/>
    </location>
</feature>